<organism evidence="7 8">
    <name type="scientific">Dolichospermum compactum NIES-806</name>
    <dbReference type="NCBI Taxonomy" id="1973481"/>
    <lineage>
        <taxon>Bacteria</taxon>
        <taxon>Bacillati</taxon>
        <taxon>Cyanobacteriota</taxon>
        <taxon>Cyanophyceae</taxon>
        <taxon>Nostocales</taxon>
        <taxon>Aphanizomenonaceae</taxon>
        <taxon>Dolichospermum</taxon>
        <taxon>Dolichospermum compactum</taxon>
    </lineage>
</organism>
<keyword evidence="4 5" id="KW-0472">Membrane</keyword>
<dbReference type="Pfam" id="PF05154">
    <property type="entry name" value="TM2"/>
    <property type="match status" value="1"/>
</dbReference>
<feature type="transmembrane region" description="Helical" evidence="5">
    <location>
        <begin position="93"/>
        <end position="111"/>
    </location>
</feature>
<evidence type="ECO:0000256" key="2">
    <source>
        <dbReference type="ARBA" id="ARBA00022692"/>
    </source>
</evidence>
<evidence type="ECO:0000256" key="3">
    <source>
        <dbReference type="ARBA" id="ARBA00022989"/>
    </source>
</evidence>
<dbReference type="PANTHER" id="PTHR21016">
    <property type="entry name" value="BETA-AMYLOID BINDING PROTEIN-RELATED"/>
    <property type="match status" value="1"/>
</dbReference>
<evidence type="ECO:0000256" key="1">
    <source>
        <dbReference type="ARBA" id="ARBA00004141"/>
    </source>
</evidence>
<comment type="subcellular location">
    <subcellularLocation>
        <location evidence="1">Membrane</location>
        <topology evidence="1">Multi-pass membrane protein</topology>
    </subcellularLocation>
</comment>
<dbReference type="InterPro" id="IPR007829">
    <property type="entry name" value="TM2"/>
</dbReference>
<dbReference type="PANTHER" id="PTHR21016:SF25">
    <property type="entry name" value="TM2 DOMAIN-CONTAINING PROTEIN DDB_G0277895-RELATED"/>
    <property type="match status" value="1"/>
</dbReference>
<protein>
    <recommendedName>
        <fullName evidence="6">TM2 domain-containing protein</fullName>
    </recommendedName>
</protein>
<reference evidence="7 8" key="1">
    <citation type="submission" date="2017-06" db="EMBL/GenBank/DDBJ databases">
        <title>Genome sequencing of cyanobaciteial culture collection at National Institute for Environmental Studies (NIES).</title>
        <authorList>
            <person name="Hirose Y."/>
            <person name="Shimura Y."/>
            <person name="Fujisawa T."/>
            <person name="Nakamura Y."/>
            <person name="Kawachi M."/>
        </authorList>
    </citation>
    <scope>NUCLEOTIDE SEQUENCE [LARGE SCALE GENOMIC DNA]</scope>
    <source>
        <strain evidence="7 8">NIES-806</strain>
    </source>
</reference>
<evidence type="ECO:0000256" key="4">
    <source>
        <dbReference type="ARBA" id="ARBA00023136"/>
    </source>
</evidence>
<feature type="transmembrane region" description="Helical" evidence="5">
    <location>
        <begin position="68"/>
        <end position="87"/>
    </location>
</feature>
<evidence type="ECO:0000259" key="6">
    <source>
        <dbReference type="Pfam" id="PF05154"/>
    </source>
</evidence>
<dbReference type="Proteomes" id="UP000218702">
    <property type="component" value="Chromosome"/>
</dbReference>
<dbReference type="InterPro" id="IPR050932">
    <property type="entry name" value="TM2D1-3-like"/>
</dbReference>
<feature type="transmembrane region" description="Helical" evidence="5">
    <location>
        <begin position="9"/>
        <end position="25"/>
    </location>
</feature>
<dbReference type="GO" id="GO:0016020">
    <property type="term" value="C:membrane"/>
    <property type="evidence" value="ECO:0007669"/>
    <property type="project" value="UniProtKB-SubCell"/>
</dbReference>
<dbReference type="AlphaFoldDB" id="A0A1Z4V302"/>
<evidence type="ECO:0000313" key="8">
    <source>
        <dbReference type="Proteomes" id="UP000218702"/>
    </source>
</evidence>
<evidence type="ECO:0000256" key="5">
    <source>
        <dbReference type="SAM" id="Phobius"/>
    </source>
</evidence>
<keyword evidence="2 5" id="KW-0812">Transmembrane</keyword>
<proteinExistence type="predicted"/>
<evidence type="ECO:0000313" key="7">
    <source>
        <dbReference type="EMBL" id="BAZ85902.1"/>
    </source>
</evidence>
<name>A0A1Z4V302_9CYAN</name>
<feature type="transmembrane region" description="Helical" evidence="5">
    <location>
        <begin position="118"/>
        <end position="142"/>
    </location>
</feature>
<accession>A0A1Z4V302</accession>
<feature type="domain" description="TM2" evidence="6">
    <location>
        <begin position="88"/>
        <end position="135"/>
    </location>
</feature>
<gene>
    <name evidence="7" type="ORF">NIES806_21060</name>
</gene>
<sequence length="270" mass="29917">MKYALSKMFARVFVLFITYIGWHSLIRDKKTLRFDHLPLLLQLDAAQVFRMLILQVQPRKIRISESNLSLNVLFLFLDYIHLLSIMINKSTAYLLWLLWCLGLGGIHRFYAGKPLSGLIYLFTWGLFGFGQLIDLALIPAMVDEKTLKYLALHGGNQNNNQSNTQTVVVNLGGQVTGQIPGSGSDLSSIQLPPQQVSQGAITPAISKQNDIVALLKLAQNKGGSISMTDAVIELSKPTSEVRSILETICADGLMEMANHESTGAVIYRLL</sequence>
<keyword evidence="3 5" id="KW-1133">Transmembrane helix</keyword>
<dbReference type="EMBL" id="AP018316">
    <property type="protein sequence ID" value="BAZ85902.1"/>
    <property type="molecule type" value="Genomic_DNA"/>
</dbReference>
<dbReference type="KEGG" id="dcm:NIES806_21060"/>
<keyword evidence="8" id="KW-1185">Reference proteome</keyword>